<dbReference type="InterPro" id="IPR007627">
    <property type="entry name" value="RNA_pol_sigma70_r2"/>
</dbReference>
<dbReference type="InterPro" id="IPR000792">
    <property type="entry name" value="Tscrpt_reg_LuxR_C"/>
</dbReference>
<reference evidence="6 7" key="1">
    <citation type="submission" date="2016-10" db="EMBL/GenBank/DDBJ databases">
        <authorList>
            <person name="de Groot N.N."/>
        </authorList>
    </citation>
    <scope>NUCLEOTIDE SEQUENCE [LARGE SCALE GENOMIC DNA]</scope>
    <source>
        <strain evidence="6 7">RK1</strain>
    </source>
</reference>
<dbReference type="Pfam" id="PF08281">
    <property type="entry name" value="Sigma70_r4_2"/>
    <property type="match status" value="1"/>
</dbReference>
<dbReference type="AlphaFoldDB" id="A0A1I3FC52"/>
<dbReference type="RefSeq" id="WP_090624981.1">
    <property type="nucleotide sequence ID" value="NZ_FOQO01000002.1"/>
</dbReference>
<evidence type="ECO:0000313" key="6">
    <source>
        <dbReference type="EMBL" id="SFI08769.1"/>
    </source>
</evidence>
<dbReference type="NCBIfam" id="TIGR02985">
    <property type="entry name" value="Sig70_bacteroi1"/>
    <property type="match status" value="1"/>
</dbReference>
<dbReference type="SUPFAM" id="SSF88946">
    <property type="entry name" value="Sigma2 domain of RNA polymerase sigma factors"/>
    <property type="match status" value="1"/>
</dbReference>
<keyword evidence="4" id="KW-0804">Transcription</keyword>
<dbReference type="InterPro" id="IPR014284">
    <property type="entry name" value="RNA_pol_sigma-70_dom"/>
</dbReference>
<dbReference type="Proteomes" id="UP000198670">
    <property type="component" value="Unassembled WGS sequence"/>
</dbReference>
<keyword evidence="2" id="KW-0805">Transcription regulation</keyword>
<dbReference type="NCBIfam" id="TIGR02937">
    <property type="entry name" value="sigma70-ECF"/>
    <property type="match status" value="1"/>
</dbReference>
<dbReference type="PANTHER" id="PTHR43133:SF46">
    <property type="entry name" value="RNA POLYMERASE SIGMA-70 FACTOR ECF SUBFAMILY"/>
    <property type="match status" value="1"/>
</dbReference>
<sequence>MTVKHLPEPDFCRRLLDGDELAFRELFDRFHGKIYQFAFNFLKNKEQSEEIVQHTFLNFWLNRSKLDPDRPIAPYLFTIARRTLTDAWRKAAASSRFREYIQQRTELVTNETEERILSDDLANITRDALDKLSEQQHQVFTLSRQEGLSYEEIAERLHISKHTVKYHLINALKIIKAHFHKHDIIFFLLLLFR</sequence>
<evidence type="ECO:0000256" key="2">
    <source>
        <dbReference type="ARBA" id="ARBA00023015"/>
    </source>
</evidence>
<dbReference type="InterPro" id="IPR039425">
    <property type="entry name" value="RNA_pol_sigma-70-like"/>
</dbReference>
<evidence type="ECO:0000256" key="1">
    <source>
        <dbReference type="ARBA" id="ARBA00010641"/>
    </source>
</evidence>
<dbReference type="CDD" id="cd06171">
    <property type="entry name" value="Sigma70_r4"/>
    <property type="match status" value="1"/>
</dbReference>
<dbReference type="Pfam" id="PF04542">
    <property type="entry name" value="Sigma70_r2"/>
    <property type="match status" value="1"/>
</dbReference>
<dbReference type="GO" id="GO:0016987">
    <property type="term" value="F:sigma factor activity"/>
    <property type="evidence" value="ECO:0007669"/>
    <property type="project" value="UniProtKB-KW"/>
</dbReference>
<keyword evidence="7" id="KW-1185">Reference proteome</keyword>
<gene>
    <name evidence="6" type="ORF">SAMN05444682_102257</name>
</gene>
<dbReference type="InterPro" id="IPR013324">
    <property type="entry name" value="RNA_pol_sigma_r3/r4-like"/>
</dbReference>
<name>A0A1I3FC52_9SPHI</name>
<dbReference type="Gene3D" id="1.10.1740.10">
    <property type="match status" value="1"/>
</dbReference>
<dbReference type="Gene3D" id="1.10.10.10">
    <property type="entry name" value="Winged helix-like DNA-binding domain superfamily/Winged helix DNA-binding domain"/>
    <property type="match status" value="1"/>
</dbReference>
<dbReference type="GO" id="GO:0006352">
    <property type="term" value="P:DNA-templated transcription initiation"/>
    <property type="evidence" value="ECO:0007669"/>
    <property type="project" value="InterPro"/>
</dbReference>
<accession>A0A1I3FC52</accession>
<organism evidence="6 7">
    <name type="scientific">Parapedobacter indicus</name>
    <dbReference type="NCBI Taxonomy" id="1477437"/>
    <lineage>
        <taxon>Bacteria</taxon>
        <taxon>Pseudomonadati</taxon>
        <taxon>Bacteroidota</taxon>
        <taxon>Sphingobacteriia</taxon>
        <taxon>Sphingobacteriales</taxon>
        <taxon>Sphingobacteriaceae</taxon>
        <taxon>Parapedobacter</taxon>
    </lineage>
</organism>
<evidence type="ECO:0000256" key="4">
    <source>
        <dbReference type="ARBA" id="ARBA00023163"/>
    </source>
</evidence>
<proteinExistence type="inferred from homology"/>
<dbReference type="InterPro" id="IPR013325">
    <property type="entry name" value="RNA_pol_sigma_r2"/>
</dbReference>
<dbReference type="EMBL" id="FOQO01000002">
    <property type="protein sequence ID" value="SFI08769.1"/>
    <property type="molecule type" value="Genomic_DNA"/>
</dbReference>
<feature type="domain" description="HTH luxR-type" evidence="5">
    <location>
        <begin position="129"/>
        <end position="187"/>
    </location>
</feature>
<dbReference type="SMART" id="SM00421">
    <property type="entry name" value="HTH_LUXR"/>
    <property type="match status" value="1"/>
</dbReference>
<dbReference type="InterPro" id="IPR036388">
    <property type="entry name" value="WH-like_DNA-bd_sf"/>
</dbReference>
<evidence type="ECO:0000259" key="5">
    <source>
        <dbReference type="SMART" id="SM00421"/>
    </source>
</evidence>
<dbReference type="InterPro" id="IPR013249">
    <property type="entry name" value="RNA_pol_sigma70_r4_t2"/>
</dbReference>
<comment type="similarity">
    <text evidence="1">Belongs to the sigma-70 factor family. ECF subfamily.</text>
</comment>
<evidence type="ECO:0000313" key="7">
    <source>
        <dbReference type="Proteomes" id="UP000198670"/>
    </source>
</evidence>
<dbReference type="OrthoDB" id="659577at2"/>
<dbReference type="SUPFAM" id="SSF88659">
    <property type="entry name" value="Sigma3 and sigma4 domains of RNA polymerase sigma factors"/>
    <property type="match status" value="1"/>
</dbReference>
<dbReference type="GO" id="GO:0003677">
    <property type="term" value="F:DNA binding"/>
    <property type="evidence" value="ECO:0007669"/>
    <property type="project" value="InterPro"/>
</dbReference>
<keyword evidence="3" id="KW-0731">Sigma factor</keyword>
<dbReference type="STRING" id="1477437.SAMN05444682_102257"/>
<dbReference type="PANTHER" id="PTHR43133">
    <property type="entry name" value="RNA POLYMERASE ECF-TYPE SIGMA FACTO"/>
    <property type="match status" value="1"/>
</dbReference>
<evidence type="ECO:0000256" key="3">
    <source>
        <dbReference type="ARBA" id="ARBA00023082"/>
    </source>
</evidence>
<protein>
    <submittedName>
        <fullName evidence="6">RNA polymerase sigma-70 factor, ECF subfamily</fullName>
    </submittedName>
</protein>
<dbReference type="InterPro" id="IPR014327">
    <property type="entry name" value="RNA_pol_sigma70_bacteroid"/>
</dbReference>